<dbReference type="InterPro" id="IPR041471">
    <property type="entry name" value="UvrB_inter"/>
</dbReference>
<evidence type="ECO:0000256" key="6">
    <source>
        <dbReference type="ARBA" id="ARBA00022769"/>
    </source>
</evidence>
<feature type="domain" description="UVR" evidence="17">
    <location>
        <begin position="793"/>
        <end position="828"/>
    </location>
</feature>
<dbReference type="PROSITE" id="PS50151">
    <property type="entry name" value="UVR"/>
    <property type="match status" value="1"/>
</dbReference>
<evidence type="ECO:0000256" key="11">
    <source>
        <dbReference type="ARBA" id="ARBA00026033"/>
    </source>
</evidence>
<comment type="subunit">
    <text evidence="11 13 14">Forms a heterotetramer with UvrA during the search for lesions. Interacts with UvrC in an incision complex.</text>
</comment>
<keyword evidence="6 13" id="KW-0228">DNA excision</keyword>
<evidence type="ECO:0000256" key="13">
    <source>
        <dbReference type="HAMAP-Rule" id="MF_00204"/>
    </source>
</evidence>
<feature type="coiled-coil region" evidence="15">
    <location>
        <begin position="420"/>
        <end position="447"/>
    </location>
</feature>
<dbReference type="SMART" id="SM00487">
    <property type="entry name" value="DEXDc"/>
    <property type="match status" value="1"/>
</dbReference>
<dbReference type="CDD" id="cd17916">
    <property type="entry name" value="DEXHc_UvrB"/>
    <property type="match status" value="1"/>
</dbReference>
<dbReference type="SUPFAM" id="SSF46600">
    <property type="entry name" value="C-terminal UvrC-binding domain of UvrB"/>
    <property type="match status" value="1"/>
</dbReference>
<dbReference type="OrthoDB" id="9806651at2"/>
<dbReference type="CDD" id="cd18790">
    <property type="entry name" value="SF2_C_UvrB"/>
    <property type="match status" value="1"/>
</dbReference>
<comment type="similarity">
    <text evidence="2 13 14">Belongs to the UvrB family.</text>
</comment>
<comment type="function">
    <text evidence="13">The UvrABC repair system catalyzes the recognition and processing of DNA lesions. A damage recognition complex composed of 2 UvrA and 2 UvrB subunits scans DNA for abnormalities. Upon binding of the UvrA(2)B(2) complex to a putative damaged site, the DNA wraps around one UvrB monomer. DNA wrap is dependent on ATP binding by UvrB and probably causes local melting of the DNA helix, facilitating insertion of UvrB beta-hairpin between the DNA strands. Then UvrB probes one DNA strand for the presence of a lesion. If a lesion is found the UvrA subunits dissociate and the UvrB-DNA preincision complex is formed. This complex is subsequently bound by UvrC and the second UvrB is released. If no lesion is found, the DNA wraps around the other UvrB subunit that will check the other stand for damage.</text>
</comment>
<dbReference type="Gene3D" id="6.10.140.240">
    <property type="match status" value="1"/>
</dbReference>
<feature type="compositionally biased region" description="Basic and acidic residues" evidence="16">
    <location>
        <begin position="906"/>
        <end position="915"/>
    </location>
</feature>
<dbReference type="Gene3D" id="3.40.50.300">
    <property type="entry name" value="P-loop containing nucleotide triphosphate hydrolases"/>
    <property type="match status" value="3"/>
</dbReference>
<dbReference type="InterPro" id="IPR004807">
    <property type="entry name" value="UvrB"/>
</dbReference>
<dbReference type="GO" id="GO:0009381">
    <property type="term" value="F:excinuclease ABC activity"/>
    <property type="evidence" value="ECO:0007669"/>
    <property type="project" value="UniProtKB-UniRule"/>
</dbReference>
<feature type="region of interest" description="Disordered" evidence="16">
    <location>
        <begin position="836"/>
        <end position="1008"/>
    </location>
</feature>
<keyword evidence="8 13" id="KW-0267">Excision nuclease</keyword>
<dbReference type="SMART" id="SM00490">
    <property type="entry name" value="HELICc"/>
    <property type="match status" value="1"/>
</dbReference>
<keyword evidence="4 13" id="KW-0547">Nucleotide-binding</keyword>
<dbReference type="GO" id="GO:0005737">
    <property type="term" value="C:cytoplasm"/>
    <property type="evidence" value="ECO:0007669"/>
    <property type="project" value="UniProtKB-SubCell"/>
</dbReference>
<dbReference type="GO" id="GO:0006289">
    <property type="term" value="P:nucleotide-excision repair"/>
    <property type="evidence" value="ECO:0007669"/>
    <property type="project" value="UniProtKB-UniRule"/>
</dbReference>
<gene>
    <name evidence="13 20" type="primary">uvrB</name>
    <name evidence="20" type="ORF">EFQ99_31375</name>
</gene>
<dbReference type="InterPro" id="IPR024759">
    <property type="entry name" value="UvrB_YAD/RRR_dom"/>
</dbReference>
<dbReference type="Pfam" id="PF00271">
    <property type="entry name" value="Helicase_C"/>
    <property type="match status" value="1"/>
</dbReference>
<evidence type="ECO:0000313" key="20">
    <source>
        <dbReference type="EMBL" id="RUM19273.1"/>
    </source>
</evidence>
<keyword evidence="3 13" id="KW-0963">Cytoplasm</keyword>
<reference evidence="21" key="1">
    <citation type="submission" date="2018-11" db="EMBL/GenBank/DDBJ databases">
        <title>Rhizobium chutanense sp. nov., isolated from root nodules of Phaseolus vulgaris in China.</title>
        <authorList>
            <person name="Huo Y."/>
        </authorList>
    </citation>
    <scope>NUCLEOTIDE SEQUENCE [LARGE SCALE GENOMIC DNA]</scope>
    <source>
        <strain evidence="21">CCBAU 65647</strain>
    </source>
</reference>
<dbReference type="SUPFAM" id="SSF52540">
    <property type="entry name" value="P-loop containing nucleoside triphosphate hydrolases"/>
    <property type="match status" value="2"/>
</dbReference>
<organism evidence="20 21">
    <name type="scientific">Rhizobium vallis</name>
    <dbReference type="NCBI Taxonomy" id="634290"/>
    <lineage>
        <taxon>Bacteria</taxon>
        <taxon>Pseudomonadati</taxon>
        <taxon>Pseudomonadota</taxon>
        <taxon>Alphaproteobacteria</taxon>
        <taxon>Hyphomicrobiales</taxon>
        <taxon>Rhizobiaceae</taxon>
        <taxon>Rhizobium/Agrobacterium group</taxon>
        <taxon>Rhizobium</taxon>
    </lineage>
</organism>
<dbReference type="HAMAP" id="MF_00204">
    <property type="entry name" value="UvrB"/>
    <property type="match status" value="1"/>
</dbReference>
<evidence type="ECO:0000259" key="18">
    <source>
        <dbReference type="PROSITE" id="PS51192"/>
    </source>
</evidence>
<dbReference type="PANTHER" id="PTHR24029:SF0">
    <property type="entry name" value="UVRABC SYSTEM PROTEIN B"/>
    <property type="match status" value="1"/>
</dbReference>
<dbReference type="NCBIfam" id="NF003673">
    <property type="entry name" value="PRK05298.1"/>
    <property type="match status" value="1"/>
</dbReference>
<keyword evidence="15" id="KW-0175">Coiled coil</keyword>
<dbReference type="Pfam" id="PF04851">
    <property type="entry name" value="ResIII"/>
    <property type="match status" value="1"/>
</dbReference>
<evidence type="ECO:0000256" key="4">
    <source>
        <dbReference type="ARBA" id="ARBA00022741"/>
    </source>
</evidence>
<comment type="caution">
    <text evidence="20">The sequence shown here is derived from an EMBL/GenBank/DDBJ whole genome shotgun (WGS) entry which is preliminary data.</text>
</comment>
<sequence length="1008" mass="110889">MARSPKKSPAPNGFEEAPQSSFEGAPLSGSVADWVKQLEADAEASGVESQRDIASKAGKHRKKVENEARKHTEAVSVNKKATASKTARGVSIGGSTDPKTRAAAGLNPVAGLDISLEDAGNISPGGVTATVEALSALIESGNPLHKNGKIWTPHRPARPDKSEGGIRILMKSDYEPAGDQPTAIRDLVEGLENGDRSQVLLGVTGSGKTFTMAKVIEATQRPAVILAPNKTLAAQLYSEFKNFFPDNAVEYFVSYYDYYQPEAYVPRSDTYIEKESSINEQIDRMRHSATRSLLERDDCIIVASVSCIYGIGSVETYTAMTFQMSVGDRLDQRQLLADLVAQQYKRRDMDFTRGSFRVRGDTIELFPAHLEDAAWRISMFGDEIDAITEFDPLTGQKVGDLKSVKIYANSHYVTPRPTLNGAIKSIKEELRLRLAELEKAGRLLEAQRLEQRTRYDIEMLEATGSCQGIENYSRYLTGRDPGDPPPTLFEYIPDNALVFIDESHVTVPQIGGMYRGDFRRKATLAEYGFRLPSCMDNRPLRFEEWDAMRPDTIAVSATPGGWEMEQSGGVFAEQVIRPTGLIDPPVEVRSARSQVDDVLGEIRETTAKGYRTLCTVLTKRMAEDLTEYLHEQGIRVRYMHSDIDTLERIEILRDLRLGAFDVLVGINLLREGLDIPECGFVAILDADKEGFLRSETSLIQTIGRAARNVDGKVILYADNVTGSMKRAMEETSRRREKQMVYNAEHGITPESVKARISDILDSVYERDHVRADISGVSGKGFADGGNLVGNNLQTHLNALEKSMRDAAADLDFEKAARLRDEIKRLKAAELAVMDDPMAREESKAMEGKGGRANGKGKATASSSSPHGEEAQGAVSNHEGGRGTSYFSRPSLDDMGPGTDTSTPLFRKPDLDEMGRHVATPADGKGLFRRNTLDEMTVGRTEKPVTGHVPDKPDAAKSTKRFSPLVEGQPERDDMRPVVRGKTGVGSYEDPGEQKRKGRTKGKTGRPGR</sequence>
<feature type="short sequence motif" description="Beta-hairpin" evidence="13">
    <location>
        <begin position="255"/>
        <end position="278"/>
    </location>
</feature>
<feature type="compositionally biased region" description="Basic residues" evidence="16">
    <location>
        <begin position="995"/>
        <end position="1008"/>
    </location>
</feature>
<evidence type="ECO:0000256" key="9">
    <source>
        <dbReference type="ARBA" id="ARBA00023204"/>
    </source>
</evidence>
<evidence type="ECO:0000313" key="21">
    <source>
        <dbReference type="Proteomes" id="UP000278823"/>
    </source>
</evidence>
<dbReference type="InterPro" id="IPR001943">
    <property type="entry name" value="UVR_dom"/>
</dbReference>
<dbReference type="EMBL" id="RJTH01000020">
    <property type="protein sequence ID" value="RUM19273.1"/>
    <property type="molecule type" value="Genomic_DNA"/>
</dbReference>
<evidence type="ECO:0000259" key="19">
    <source>
        <dbReference type="PROSITE" id="PS51194"/>
    </source>
</evidence>
<feature type="domain" description="Helicase C-terminal" evidence="19">
    <location>
        <begin position="594"/>
        <end position="760"/>
    </location>
</feature>
<keyword evidence="21" id="KW-1185">Reference proteome</keyword>
<keyword evidence="5 13" id="KW-0227">DNA damage</keyword>
<dbReference type="Pfam" id="PF02151">
    <property type="entry name" value="UVR"/>
    <property type="match status" value="1"/>
</dbReference>
<dbReference type="PROSITE" id="PS51192">
    <property type="entry name" value="HELICASE_ATP_BIND_1"/>
    <property type="match status" value="1"/>
</dbReference>
<feature type="compositionally biased region" description="Basic and acidic residues" evidence="16">
    <location>
        <begin position="836"/>
        <end position="849"/>
    </location>
</feature>
<evidence type="ECO:0000256" key="14">
    <source>
        <dbReference type="RuleBase" id="RU003587"/>
    </source>
</evidence>
<evidence type="ECO:0000256" key="1">
    <source>
        <dbReference type="ARBA" id="ARBA00004496"/>
    </source>
</evidence>
<proteinExistence type="inferred from homology"/>
<evidence type="ECO:0000256" key="10">
    <source>
        <dbReference type="ARBA" id="ARBA00023236"/>
    </source>
</evidence>
<dbReference type="RefSeq" id="WP_126924931.1">
    <property type="nucleotide sequence ID" value="NZ_ML133703.1"/>
</dbReference>
<dbReference type="PROSITE" id="PS51194">
    <property type="entry name" value="HELICASE_CTER"/>
    <property type="match status" value="1"/>
</dbReference>
<dbReference type="InterPro" id="IPR036876">
    <property type="entry name" value="UVR_dom_sf"/>
</dbReference>
<dbReference type="InterPro" id="IPR027417">
    <property type="entry name" value="P-loop_NTPase"/>
</dbReference>
<evidence type="ECO:0000256" key="5">
    <source>
        <dbReference type="ARBA" id="ARBA00022763"/>
    </source>
</evidence>
<dbReference type="GO" id="GO:0005524">
    <property type="term" value="F:ATP binding"/>
    <property type="evidence" value="ECO:0007669"/>
    <property type="project" value="UniProtKB-UniRule"/>
</dbReference>
<protein>
    <recommendedName>
        <fullName evidence="12 13">UvrABC system protein B</fullName>
        <shortName evidence="13">Protein UvrB</shortName>
    </recommendedName>
    <alternativeName>
        <fullName evidence="13">Excinuclease ABC subunit B</fullName>
    </alternativeName>
</protein>
<keyword evidence="10 13" id="KW-0742">SOS response</keyword>
<evidence type="ECO:0000256" key="7">
    <source>
        <dbReference type="ARBA" id="ARBA00022840"/>
    </source>
</evidence>
<evidence type="ECO:0000259" key="17">
    <source>
        <dbReference type="PROSITE" id="PS50151"/>
    </source>
</evidence>
<comment type="domain">
    <text evidence="13">The beta-hairpin motif is involved in DNA binding.</text>
</comment>
<dbReference type="GO" id="GO:0009380">
    <property type="term" value="C:excinuclease repair complex"/>
    <property type="evidence" value="ECO:0007669"/>
    <property type="project" value="InterPro"/>
</dbReference>
<evidence type="ECO:0000256" key="2">
    <source>
        <dbReference type="ARBA" id="ARBA00008533"/>
    </source>
</evidence>
<name>A0A3S0R5E1_9HYPH</name>
<dbReference type="GO" id="GO:0003677">
    <property type="term" value="F:DNA binding"/>
    <property type="evidence" value="ECO:0007669"/>
    <property type="project" value="UniProtKB-UniRule"/>
</dbReference>
<dbReference type="GO" id="GO:0009432">
    <property type="term" value="P:SOS response"/>
    <property type="evidence" value="ECO:0007669"/>
    <property type="project" value="UniProtKB-UniRule"/>
</dbReference>
<dbReference type="InterPro" id="IPR006935">
    <property type="entry name" value="Helicase/UvrB_N"/>
</dbReference>
<evidence type="ECO:0000256" key="8">
    <source>
        <dbReference type="ARBA" id="ARBA00022881"/>
    </source>
</evidence>
<dbReference type="AlphaFoldDB" id="A0A3S0R5E1"/>
<keyword evidence="7 13" id="KW-0067">ATP-binding</keyword>
<evidence type="ECO:0000256" key="12">
    <source>
        <dbReference type="ARBA" id="ARBA00029504"/>
    </source>
</evidence>
<dbReference type="GO" id="GO:0016887">
    <property type="term" value="F:ATP hydrolysis activity"/>
    <property type="evidence" value="ECO:0007669"/>
    <property type="project" value="InterPro"/>
</dbReference>
<dbReference type="Pfam" id="PF12344">
    <property type="entry name" value="UvrB"/>
    <property type="match status" value="1"/>
</dbReference>
<dbReference type="InterPro" id="IPR001650">
    <property type="entry name" value="Helicase_C-like"/>
</dbReference>
<feature type="region of interest" description="Disordered" evidence="16">
    <location>
        <begin position="41"/>
        <end position="99"/>
    </location>
</feature>
<dbReference type="Pfam" id="PF17757">
    <property type="entry name" value="UvrB_inter"/>
    <property type="match status" value="1"/>
</dbReference>
<evidence type="ECO:0000256" key="15">
    <source>
        <dbReference type="SAM" id="Coils"/>
    </source>
</evidence>
<dbReference type="NCBIfam" id="TIGR00631">
    <property type="entry name" value="uvrb"/>
    <property type="match status" value="1"/>
</dbReference>
<evidence type="ECO:0000256" key="3">
    <source>
        <dbReference type="ARBA" id="ARBA00022490"/>
    </source>
</evidence>
<feature type="region of interest" description="Disordered" evidence="16">
    <location>
        <begin position="1"/>
        <end position="28"/>
    </location>
</feature>
<dbReference type="InterPro" id="IPR014001">
    <property type="entry name" value="Helicase_ATP-bd"/>
</dbReference>
<dbReference type="Proteomes" id="UP000278823">
    <property type="component" value="Unassembled WGS sequence"/>
</dbReference>
<keyword evidence="9 13" id="KW-0234">DNA repair</keyword>
<dbReference type="Gene3D" id="4.10.860.10">
    <property type="entry name" value="UVR domain"/>
    <property type="match status" value="1"/>
</dbReference>
<feature type="binding site" evidence="13">
    <location>
        <begin position="202"/>
        <end position="209"/>
    </location>
    <ligand>
        <name>ATP</name>
        <dbReference type="ChEBI" id="CHEBI:30616"/>
    </ligand>
</feature>
<accession>A0A3S0R5E1</accession>
<feature type="compositionally biased region" description="Basic and acidic residues" evidence="16">
    <location>
        <begin position="939"/>
        <end position="956"/>
    </location>
</feature>
<feature type="domain" description="Helicase ATP-binding" evidence="18">
    <location>
        <begin position="189"/>
        <end position="342"/>
    </location>
</feature>
<feature type="compositionally biased region" description="Basic and acidic residues" evidence="16">
    <location>
        <begin position="64"/>
        <end position="73"/>
    </location>
</feature>
<dbReference type="PANTHER" id="PTHR24029">
    <property type="entry name" value="UVRABC SYSTEM PROTEIN B"/>
    <property type="match status" value="1"/>
</dbReference>
<evidence type="ECO:0000256" key="16">
    <source>
        <dbReference type="SAM" id="MobiDB-lite"/>
    </source>
</evidence>
<comment type="subcellular location">
    <subcellularLocation>
        <location evidence="1 13 14">Cytoplasm</location>
    </subcellularLocation>
</comment>